<proteinExistence type="predicted"/>
<dbReference type="Proteomes" id="UP000737171">
    <property type="component" value="Unassembled WGS sequence"/>
</dbReference>
<feature type="modified residue" description="4-aspartylphosphate" evidence="2">
    <location>
        <position position="195"/>
    </location>
</feature>
<dbReference type="SMART" id="SM00448">
    <property type="entry name" value="REC"/>
    <property type="match status" value="2"/>
</dbReference>
<reference evidence="4 5" key="1">
    <citation type="submission" date="2020-05" db="EMBL/GenBank/DDBJ databases">
        <title>Aquincola sp. isolate from soil.</title>
        <authorList>
            <person name="Han J."/>
            <person name="Kim D.-U."/>
        </authorList>
    </citation>
    <scope>NUCLEOTIDE SEQUENCE [LARGE SCALE GENOMIC DNA]</scope>
    <source>
        <strain evidence="4 5">S2</strain>
    </source>
</reference>
<dbReference type="Gene3D" id="3.40.50.2300">
    <property type="match status" value="2"/>
</dbReference>
<dbReference type="InterPro" id="IPR001789">
    <property type="entry name" value="Sig_transdc_resp-reg_receiver"/>
</dbReference>
<evidence type="ECO:0000313" key="5">
    <source>
        <dbReference type="Proteomes" id="UP000737171"/>
    </source>
</evidence>
<name>A0ABX2ERB4_9BURK</name>
<dbReference type="EMBL" id="JABRWJ010000010">
    <property type="protein sequence ID" value="NRF71099.1"/>
    <property type="molecule type" value="Genomic_DNA"/>
</dbReference>
<evidence type="ECO:0000256" key="2">
    <source>
        <dbReference type="PROSITE-ProRule" id="PRU00169"/>
    </source>
</evidence>
<dbReference type="PANTHER" id="PTHR44591">
    <property type="entry name" value="STRESS RESPONSE REGULATOR PROTEIN 1"/>
    <property type="match status" value="1"/>
</dbReference>
<feature type="domain" description="Response regulatory" evidence="3">
    <location>
        <begin position="3"/>
        <end position="119"/>
    </location>
</feature>
<evidence type="ECO:0000313" key="4">
    <source>
        <dbReference type="EMBL" id="NRF71099.1"/>
    </source>
</evidence>
<keyword evidence="5" id="KW-1185">Reference proteome</keyword>
<dbReference type="Pfam" id="PF00072">
    <property type="entry name" value="Response_reg"/>
    <property type="match status" value="2"/>
</dbReference>
<evidence type="ECO:0000256" key="1">
    <source>
        <dbReference type="ARBA" id="ARBA00022553"/>
    </source>
</evidence>
<keyword evidence="1 2" id="KW-0597">Phosphoprotein</keyword>
<dbReference type="SUPFAM" id="SSF52172">
    <property type="entry name" value="CheY-like"/>
    <property type="match status" value="2"/>
</dbReference>
<accession>A0ABX2ERB4</accession>
<feature type="modified residue" description="4-aspartylphosphate" evidence="2">
    <location>
        <position position="52"/>
    </location>
</feature>
<organism evidence="4 5">
    <name type="scientific">Pseudaquabacterium terrae</name>
    <dbReference type="NCBI Taxonomy" id="2732868"/>
    <lineage>
        <taxon>Bacteria</taxon>
        <taxon>Pseudomonadati</taxon>
        <taxon>Pseudomonadota</taxon>
        <taxon>Betaproteobacteria</taxon>
        <taxon>Burkholderiales</taxon>
        <taxon>Sphaerotilaceae</taxon>
        <taxon>Pseudaquabacterium</taxon>
    </lineage>
</organism>
<comment type="caution">
    <text evidence="4">The sequence shown here is derived from an EMBL/GenBank/DDBJ whole genome shotgun (WGS) entry which is preliminary data.</text>
</comment>
<dbReference type="RefSeq" id="WP_173131594.1">
    <property type="nucleotide sequence ID" value="NZ_JABRWJ010000010.1"/>
</dbReference>
<gene>
    <name evidence="4" type="ORF">HLB44_29265</name>
</gene>
<dbReference type="InterPro" id="IPR050595">
    <property type="entry name" value="Bact_response_regulator"/>
</dbReference>
<dbReference type="InterPro" id="IPR011006">
    <property type="entry name" value="CheY-like_superfamily"/>
</dbReference>
<dbReference type="PANTHER" id="PTHR44591:SF3">
    <property type="entry name" value="RESPONSE REGULATORY DOMAIN-CONTAINING PROTEIN"/>
    <property type="match status" value="1"/>
</dbReference>
<sequence length="271" mass="29458">MARILVIEDNPENLDLMVYLLRAFGHEPLAAQSGEEGLLLAQRERPDLVLCDIHMPRLDGFGVLQRLRADPALARVRCVAVTALAMLGDRAKVLAAGFDDYLSKPIEPERFVGQVETFLGLAPHENTAVEAPSPAPPHPSPGRRAVVLVIDDSATNRNLIECTLRPFGYQVTLADSVAAGLQAARAQRPDLILSDMHMPGQDGMSLLESVKADPALATIPFVFITSSVYGDKDEREALDKGAARFLLRPIEPQALLRELAALLPPSEPRHS</sequence>
<feature type="domain" description="Response regulatory" evidence="3">
    <location>
        <begin position="146"/>
        <end position="263"/>
    </location>
</feature>
<protein>
    <submittedName>
        <fullName evidence="4">Response regulator</fullName>
    </submittedName>
</protein>
<evidence type="ECO:0000259" key="3">
    <source>
        <dbReference type="PROSITE" id="PS50110"/>
    </source>
</evidence>
<dbReference type="PROSITE" id="PS50110">
    <property type="entry name" value="RESPONSE_REGULATORY"/>
    <property type="match status" value="2"/>
</dbReference>